<evidence type="ECO:0000313" key="3">
    <source>
        <dbReference type="Proteomes" id="UP001445335"/>
    </source>
</evidence>
<protein>
    <recommendedName>
        <fullName evidence="1">Photolyase/cryptochrome alpha/beta domain-containing protein</fullName>
    </recommendedName>
</protein>
<keyword evidence="3" id="KW-1185">Reference proteome</keyword>
<sequence>MPAVTSLQAPLTWRVALAGPAGARYRLSEAMERAGHGQRRPAGPAEARVVMIWLRNDLRLDDNEALALANSGAAALLPVYVFDPRDYKKSPSGVCAATGPSKAMFLREAVADLRERLRAAGSELFVRWGRPEEVLPELAQKVGTTRVHCSGGGSGGAAGVAAERRVAAALKASGCELRACPSGTLCHTSDLPFRPAATPATQGKFRQRVEGVAIRAARAAPSQLRPVGGSSRGLCGTLHGGEGEGHACVRRGAGCTG</sequence>
<dbReference type="GO" id="GO:0003677">
    <property type="term" value="F:DNA binding"/>
    <property type="evidence" value="ECO:0007669"/>
    <property type="project" value="TreeGrafter"/>
</dbReference>
<dbReference type="PANTHER" id="PTHR11455:SF2">
    <property type="entry name" value="BLUE-LIGHT PHOTORECEPTOR PHR2"/>
    <property type="match status" value="1"/>
</dbReference>
<dbReference type="AlphaFoldDB" id="A0AAW1QYZ1"/>
<feature type="domain" description="Photolyase/cryptochrome alpha/beta" evidence="1">
    <location>
        <begin position="48"/>
        <end position="185"/>
    </location>
</feature>
<dbReference type="InterPro" id="IPR002081">
    <property type="entry name" value="Cryptochrome/DNA_photolyase_1"/>
</dbReference>
<dbReference type="InterPro" id="IPR036155">
    <property type="entry name" value="Crypto/Photolyase_N_sf"/>
</dbReference>
<dbReference type="InterPro" id="IPR014729">
    <property type="entry name" value="Rossmann-like_a/b/a_fold"/>
</dbReference>
<name>A0AAW1QYZ1_9CHLO</name>
<dbReference type="GO" id="GO:0071949">
    <property type="term" value="F:FAD binding"/>
    <property type="evidence" value="ECO:0007669"/>
    <property type="project" value="TreeGrafter"/>
</dbReference>
<dbReference type="GO" id="GO:0003904">
    <property type="term" value="F:deoxyribodipyrimidine photo-lyase activity"/>
    <property type="evidence" value="ECO:0007669"/>
    <property type="project" value="TreeGrafter"/>
</dbReference>
<dbReference type="SUPFAM" id="SSF52425">
    <property type="entry name" value="Cryptochrome/photolyase, N-terminal domain"/>
    <property type="match status" value="1"/>
</dbReference>
<evidence type="ECO:0000259" key="1">
    <source>
        <dbReference type="PROSITE" id="PS51645"/>
    </source>
</evidence>
<dbReference type="Pfam" id="PF00875">
    <property type="entry name" value="DNA_photolyase"/>
    <property type="match status" value="1"/>
</dbReference>
<evidence type="ECO:0000313" key="2">
    <source>
        <dbReference type="EMBL" id="KAK9826449.1"/>
    </source>
</evidence>
<dbReference type="Gene3D" id="3.40.50.620">
    <property type="entry name" value="HUPs"/>
    <property type="match status" value="1"/>
</dbReference>
<reference evidence="2 3" key="1">
    <citation type="journal article" date="2024" name="Nat. Commun.">
        <title>Phylogenomics reveals the evolutionary origins of lichenization in chlorophyte algae.</title>
        <authorList>
            <person name="Puginier C."/>
            <person name="Libourel C."/>
            <person name="Otte J."/>
            <person name="Skaloud P."/>
            <person name="Haon M."/>
            <person name="Grisel S."/>
            <person name="Petersen M."/>
            <person name="Berrin J.G."/>
            <person name="Delaux P.M."/>
            <person name="Dal Grande F."/>
            <person name="Keller J."/>
        </authorList>
    </citation>
    <scope>NUCLEOTIDE SEQUENCE [LARGE SCALE GENOMIC DNA]</scope>
    <source>
        <strain evidence="2 3">SAG 245.80</strain>
    </source>
</reference>
<dbReference type="EMBL" id="JALJOU010000065">
    <property type="protein sequence ID" value="KAK9826449.1"/>
    <property type="molecule type" value="Genomic_DNA"/>
</dbReference>
<dbReference type="Proteomes" id="UP001445335">
    <property type="component" value="Unassembled WGS sequence"/>
</dbReference>
<dbReference type="InterPro" id="IPR006050">
    <property type="entry name" value="DNA_photolyase_N"/>
</dbReference>
<organism evidence="2 3">
    <name type="scientific">Elliptochloris bilobata</name>
    <dbReference type="NCBI Taxonomy" id="381761"/>
    <lineage>
        <taxon>Eukaryota</taxon>
        <taxon>Viridiplantae</taxon>
        <taxon>Chlorophyta</taxon>
        <taxon>core chlorophytes</taxon>
        <taxon>Trebouxiophyceae</taxon>
        <taxon>Trebouxiophyceae incertae sedis</taxon>
        <taxon>Elliptochloris clade</taxon>
        <taxon>Elliptochloris</taxon>
    </lineage>
</organism>
<comment type="caution">
    <text evidence="2">The sequence shown here is derived from an EMBL/GenBank/DDBJ whole genome shotgun (WGS) entry which is preliminary data.</text>
</comment>
<dbReference type="PANTHER" id="PTHR11455">
    <property type="entry name" value="CRYPTOCHROME"/>
    <property type="match status" value="1"/>
</dbReference>
<gene>
    <name evidence="2" type="ORF">WJX81_008075</name>
</gene>
<dbReference type="PROSITE" id="PS51645">
    <property type="entry name" value="PHR_CRY_ALPHA_BETA"/>
    <property type="match status" value="1"/>
</dbReference>
<dbReference type="GO" id="GO:0000719">
    <property type="term" value="P:photoreactive repair"/>
    <property type="evidence" value="ECO:0007669"/>
    <property type="project" value="TreeGrafter"/>
</dbReference>
<accession>A0AAW1QYZ1</accession>
<proteinExistence type="predicted"/>